<reference evidence="9" key="1">
    <citation type="submission" date="2022-11" db="UniProtKB">
        <authorList>
            <consortium name="EnsemblMetazoa"/>
        </authorList>
    </citation>
    <scope>IDENTIFICATION</scope>
</reference>
<proteinExistence type="inferred from homology"/>
<dbReference type="AlphaFoldDB" id="A0A913XB53"/>
<evidence type="ECO:0000256" key="1">
    <source>
        <dbReference type="ARBA" id="ARBA00004123"/>
    </source>
</evidence>
<dbReference type="GeneID" id="110240399"/>
<dbReference type="OMA" id="PMESEQI"/>
<dbReference type="GO" id="GO:0003712">
    <property type="term" value="F:transcription coregulator activity"/>
    <property type="evidence" value="ECO:0007669"/>
    <property type="project" value="TreeGrafter"/>
</dbReference>
<keyword evidence="5" id="KW-0804">Transcription</keyword>
<keyword evidence="4" id="KW-0805">Transcription regulation</keyword>
<keyword evidence="6" id="KW-0539">Nucleus</keyword>
<evidence type="ECO:0000256" key="8">
    <source>
        <dbReference type="SAM" id="MobiDB-lite"/>
    </source>
</evidence>
<evidence type="ECO:0000256" key="2">
    <source>
        <dbReference type="ARBA" id="ARBA00009851"/>
    </source>
</evidence>
<sequence length="153" mass="16991">MAAASSGSSTSVQTQMTQDSHAEHMNRLKQLIHLVENALVNVLSQTDIALQQNAESGESGKTGDEDPHRLERYLEDFLNVSDQLEDLLESMQAAERMTALSQKYAPKPVSSTRTDISQDTQTYTDYLSIARNQISISNELQDLLADFVKSKLT</sequence>
<evidence type="ECO:0000313" key="9">
    <source>
        <dbReference type="EnsemblMetazoa" id="XP_020901868.2"/>
    </source>
</evidence>
<dbReference type="EnsemblMetazoa" id="XM_021046209.2">
    <property type="protein sequence ID" value="XP_020901868.2"/>
    <property type="gene ID" value="LOC110240399"/>
</dbReference>
<evidence type="ECO:0000256" key="6">
    <source>
        <dbReference type="ARBA" id="ARBA00023242"/>
    </source>
</evidence>
<dbReference type="PANTHER" id="PTHR28314:SF1">
    <property type="entry name" value="MEDIATOR OF RNA POLYMERASE II TRANSCRIPTION SUBUNIT 29"/>
    <property type="match status" value="1"/>
</dbReference>
<dbReference type="Proteomes" id="UP000887567">
    <property type="component" value="Unplaced"/>
</dbReference>
<organism evidence="9 10">
    <name type="scientific">Exaiptasia diaphana</name>
    <name type="common">Tropical sea anemone</name>
    <name type="synonym">Aiptasia pulchella</name>
    <dbReference type="NCBI Taxonomy" id="2652724"/>
    <lineage>
        <taxon>Eukaryota</taxon>
        <taxon>Metazoa</taxon>
        <taxon>Cnidaria</taxon>
        <taxon>Anthozoa</taxon>
        <taxon>Hexacorallia</taxon>
        <taxon>Actiniaria</taxon>
        <taxon>Aiptasiidae</taxon>
        <taxon>Exaiptasia</taxon>
    </lineage>
</organism>
<dbReference type="Pfam" id="PF11568">
    <property type="entry name" value="Med29"/>
    <property type="match status" value="1"/>
</dbReference>
<evidence type="ECO:0000313" key="10">
    <source>
        <dbReference type="Proteomes" id="UP000887567"/>
    </source>
</evidence>
<dbReference type="KEGG" id="epa:110240399"/>
<keyword evidence="10" id="KW-1185">Reference proteome</keyword>
<accession>A0A913XB53</accession>
<evidence type="ECO:0000256" key="7">
    <source>
        <dbReference type="ARBA" id="ARBA00031963"/>
    </source>
</evidence>
<comment type="subcellular location">
    <subcellularLocation>
        <location evidence="1">Nucleus</location>
    </subcellularLocation>
</comment>
<dbReference type="RefSeq" id="XP_020901868.2">
    <property type="nucleotide sequence ID" value="XM_021046209.2"/>
</dbReference>
<evidence type="ECO:0000256" key="4">
    <source>
        <dbReference type="ARBA" id="ARBA00023015"/>
    </source>
</evidence>
<dbReference type="InterPro" id="IPR021018">
    <property type="entry name" value="Mediator_Med29_met"/>
</dbReference>
<comment type="similarity">
    <text evidence="2">Belongs to the Mediator complex subunit 29 family.</text>
</comment>
<name>A0A913XB53_EXADI</name>
<protein>
    <recommendedName>
        <fullName evidence="3">Mediator of RNA polymerase II transcription subunit 29</fullName>
    </recommendedName>
    <alternativeName>
        <fullName evidence="7">Mediator complex subunit 29</fullName>
    </alternativeName>
</protein>
<evidence type="ECO:0000256" key="5">
    <source>
        <dbReference type="ARBA" id="ARBA00023163"/>
    </source>
</evidence>
<feature type="compositionally biased region" description="Polar residues" evidence="8">
    <location>
        <begin position="1"/>
        <end position="19"/>
    </location>
</feature>
<evidence type="ECO:0000256" key="3">
    <source>
        <dbReference type="ARBA" id="ARBA00019684"/>
    </source>
</evidence>
<dbReference type="OrthoDB" id="6366949at2759"/>
<dbReference type="PANTHER" id="PTHR28314">
    <property type="entry name" value="MEDIATOR OF RNA POLYMERASE II TRANSCRIPTION SUBUNIT 29"/>
    <property type="match status" value="1"/>
</dbReference>
<dbReference type="GO" id="GO:0016592">
    <property type="term" value="C:mediator complex"/>
    <property type="evidence" value="ECO:0007669"/>
    <property type="project" value="InterPro"/>
</dbReference>
<dbReference type="GO" id="GO:0006357">
    <property type="term" value="P:regulation of transcription by RNA polymerase II"/>
    <property type="evidence" value="ECO:0007669"/>
    <property type="project" value="TreeGrafter"/>
</dbReference>
<feature type="region of interest" description="Disordered" evidence="8">
    <location>
        <begin position="1"/>
        <end position="20"/>
    </location>
</feature>